<evidence type="ECO:0000259" key="2">
    <source>
        <dbReference type="Pfam" id="PF17289"/>
    </source>
</evidence>
<dbReference type="Proteomes" id="UP000730591">
    <property type="component" value="Unassembled WGS sequence"/>
</dbReference>
<protein>
    <recommendedName>
        <fullName evidence="2">Terminase large subunit gp17-like C-terminal domain-containing protein</fullName>
    </recommendedName>
</protein>
<sequence>MSGEVDVARLTVNKDGKLYGGSPRDRRISKASSKERKQIIVATVRMGHTIAEGCRQAGVTRKTHEYYRKTDPDYRDLIDRALQAQIERAQGPKEVPDFPEFCEKYLNTRLFWHHLQWFDLLEGREPRDLHPRQRFIRGDDDQILVNTPPEHAKSTTLTVNYVVWRICQDPNVRILLISKTQDMAKKFLLSIKERLAESEAYLELQQAFGPPGGFAEGAASWTADRIYVAGRTAGEKDPTVQAVGIGGHIYGSRCDLAIMDDCVDHTNHQQFEQQITWIQNQVGSRVADAGGRMLLIGTRMETVDLYSEILKPQYYAEGQSPWTYLTQPAVLEYADDPKDWVTLWPKTNRPPVTIAARKLVQQDENGLWPMWDGPALAKKRRKMSPRNWSMVYMQDQVADDAVFKMEDVQGCVDRARYPGRMFDGQSQHRRYGMDGLVVIAGLDPAAAGCTAMVVVGLDRRTGVRWVLDVVNKRGMPPHEMRSEIERLTERYGISEWRVEKNAYQASITQDQLIRSYLAARGCLISPHHTNTNKWDPDFGVSSMAPLFEGWREGRNLIRLPSQTQSEGVRALIEQLCSWFPETKGLTDTVMALWFAEIRCRELMVSDFSGWHVNNSEFTSERDAAGQMVVDIDFALQQQGAGAWDGATTW</sequence>
<keyword evidence="1" id="KW-1188">Viral release from host cell</keyword>
<keyword evidence="4" id="KW-1185">Reference proteome</keyword>
<accession>A0ABX1A4W8</accession>
<dbReference type="RefSeq" id="WP_167992595.1">
    <property type="nucleotide sequence ID" value="NZ_JAATEM010000008.1"/>
</dbReference>
<dbReference type="Gene3D" id="3.40.50.300">
    <property type="entry name" value="P-loop containing nucleotide triphosphate hydrolases"/>
    <property type="match status" value="1"/>
</dbReference>
<evidence type="ECO:0000256" key="1">
    <source>
        <dbReference type="ARBA" id="ARBA00022612"/>
    </source>
</evidence>
<dbReference type="InterPro" id="IPR035421">
    <property type="entry name" value="Terminase_6C"/>
</dbReference>
<dbReference type="InterPro" id="IPR027417">
    <property type="entry name" value="P-loop_NTPase"/>
</dbReference>
<name>A0ABX1A4W8_9ACTN</name>
<comment type="caution">
    <text evidence="3">The sequence shown here is derived from an EMBL/GenBank/DDBJ whole genome shotgun (WGS) entry which is preliminary data.</text>
</comment>
<dbReference type="Gene3D" id="3.30.420.240">
    <property type="match status" value="1"/>
</dbReference>
<organism evidence="3 4">
    <name type="scientific">Streptomyces composti</name>
    <dbReference type="NCBI Taxonomy" id="2720025"/>
    <lineage>
        <taxon>Bacteria</taxon>
        <taxon>Bacillati</taxon>
        <taxon>Actinomycetota</taxon>
        <taxon>Actinomycetes</taxon>
        <taxon>Kitasatosporales</taxon>
        <taxon>Streptomycetaceae</taxon>
        <taxon>Streptomyces</taxon>
    </lineage>
</organism>
<evidence type="ECO:0000313" key="4">
    <source>
        <dbReference type="Proteomes" id="UP000730591"/>
    </source>
</evidence>
<dbReference type="Pfam" id="PF17289">
    <property type="entry name" value="Terminase_6C"/>
    <property type="match status" value="1"/>
</dbReference>
<gene>
    <name evidence="3" type="ORF">HCJ93_08430</name>
</gene>
<evidence type="ECO:0000313" key="3">
    <source>
        <dbReference type="EMBL" id="NJP50097.1"/>
    </source>
</evidence>
<dbReference type="EMBL" id="JAATEM010000008">
    <property type="protein sequence ID" value="NJP50097.1"/>
    <property type="molecule type" value="Genomic_DNA"/>
</dbReference>
<proteinExistence type="predicted"/>
<reference evidence="3 4" key="1">
    <citation type="submission" date="2020-03" db="EMBL/GenBank/DDBJ databases">
        <title>WGS of actinomycetes isolated from Thailand.</title>
        <authorList>
            <person name="Thawai C."/>
        </authorList>
    </citation>
    <scope>NUCLEOTIDE SEQUENCE [LARGE SCALE GENOMIC DNA]</scope>
    <source>
        <strain evidence="3 4">SBST2-5</strain>
    </source>
</reference>
<feature type="domain" description="Terminase large subunit gp17-like C-terminal" evidence="2">
    <location>
        <begin position="441"/>
        <end position="541"/>
    </location>
</feature>